<feature type="domain" description="VWFA" evidence="11">
    <location>
        <begin position="461"/>
        <end position="630"/>
    </location>
</feature>
<dbReference type="FunFam" id="3.40.50.410:FF:000029">
    <property type="entry name" value="Cochlin"/>
    <property type="match status" value="1"/>
</dbReference>
<evidence type="ECO:0000259" key="11">
    <source>
        <dbReference type="PROSITE" id="PS50234"/>
    </source>
</evidence>
<dbReference type="PROSITE" id="PS50234">
    <property type="entry name" value="VWFA"/>
    <property type="match status" value="2"/>
</dbReference>
<gene>
    <name evidence="13" type="primary">VIT</name>
    <name evidence="13" type="synonym">vit</name>
</gene>
<accession>A0A671U8E3</accession>
<reference evidence="13" key="2">
    <citation type="submission" date="2025-08" db="UniProtKB">
        <authorList>
            <consortium name="Ensembl"/>
        </authorList>
    </citation>
    <scope>IDENTIFICATION</scope>
</reference>
<feature type="domain" description="LCCL" evidence="12">
    <location>
        <begin position="41"/>
        <end position="134"/>
    </location>
</feature>
<evidence type="ECO:0000313" key="13">
    <source>
        <dbReference type="Ensembl" id="ENSSAUP00010010002.1"/>
    </source>
</evidence>
<reference evidence="13" key="3">
    <citation type="submission" date="2025-09" db="UniProtKB">
        <authorList>
            <consortium name="Ensembl"/>
        </authorList>
    </citation>
    <scope>IDENTIFICATION</scope>
</reference>
<keyword evidence="4" id="KW-0964">Secreted</keyword>
<dbReference type="GO" id="GO:0030198">
    <property type="term" value="P:extracellular matrix organization"/>
    <property type="evidence" value="ECO:0007669"/>
    <property type="project" value="TreeGrafter"/>
</dbReference>
<dbReference type="InterPro" id="IPR050525">
    <property type="entry name" value="ECM_Assembly_Org"/>
</dbReference>
<dbReference type="CDD" id="cd01472">
    <property type="entry name" value="vWA_collagen"/>
    <property type="match status" value="1"/>
</dbReference>
<dbReference type="PANTHER" id="PTHR24020">
    <property type="entry name" value="COLLAGEN ALPHA"/>
    <property type="match status" value="1"/>
</dbReference>
<dbReference type="Proteomes" id="UP000472265">
    <property type="component" value="Chromosome 15"/>
</dbReference>
<evidence type="ECO:0000256" key="3">
    <source>
        <dbReference type="ARBA" id="ARBA00013828"/>
    </source>
</evidence>
<evidence type="ECO:0000256" key="1">
    <source>
        <dbReference type="ARBA" id="ARBA00003388"/>
    </source>
</evidence>
<evidence type="ECO:0000256" key="10">
    <source>
        <dbReference type="SAM" id="SignalP"/>
    </source>
</evidence>
<dbReference type="AlphaFoldDB" id="A0A671U8E3"/>
<dbReference type="Gene3D" id="2.170.130.20">
    <property type="entry name" value="LCCL-like domain"/>
    <property type="match status" value="1"/>
</dbReference>
<dbReference type="GO" id="GO:0005576">
    <property type="term" value="C:extracellular region"/>
    <property type="evidence" value="ECO:0007669"/>
    <property type="project" value="UniProtKB-SubCell"/>
</dbReference>
<evidence type="ECO:0000256" key="7">
    <source>
        <dbReference type="ARBA" id="ARBA00023157"/>
    </source>
</evidence>
<dbReference type="GO" id="GO:0010811">
    <property type="term" value="P:positive regulation of cell-substrate adhesion"/>
    <property type="evidence" value="ECO:0007669"/>
    <property type="project" value="TreeGrafter"/>
</dbReference>
<feature type="compositionally biased region" description="Low complexity" evidence="9">
    <location>
        <begin position="171"/>
        <end position="208"/>
    </location>
</feature>
<sequence length="644" mass="70155">MIVLLCLLLCETPSASPTALLLSCACWAKPNGSKNKKPKQVVPAIECDVRAGKINLPEFIVKCPAHCKETKQQVYGTGVFASISSICNAAIHSGIITNTGGKVIVRKMAGQNIYKGSNSNGVRSLSLPKWRESFVVSVGKPKKGVIYPSTLDYVPSRPTYVKTAGQKEAKPPAATTALPMTTMPEPTTATTPEPTTTTTTTPAPTTTTTPPPPPTTTKARAAVHKVRDVPCRFCSVNSDSHVYSECFSARPVVADCKVDLAFLMDGSWSIGKRRFKIQKDFLSDVAQAINVGVAGPMMGIIQYGDDPVTELSLKSYSNSREVKSAVDKIVQKGGLSNVGKALTYINRQYFSDANGNRGGAPNVAVVLVDGWPTDKVEEASRLARESGINIFFVTIEGPDDSEKPNLVETNFVDKAVCRTNGFYSLPVNSWFALRKAVQPLVKRVCDTDRLLCSKTCLNANDIAFVIDGSSSVGTGNFRTVLQFVANVTREFEISDTDTRVGAVQYTYEQRLEFGFGQYNNKGELLNAIKRINYWSGGTSTGAAITFAADQLFSKSKPNKRKIMIVITDGRSYDDVRVPALAVQSQGVIAYSIGIAWAAQDELEYIATDPDKEHSFFVDEFDNLYKFVPKIIQNICQEFNSQPRN</sequence>
<proteinExistence type="predicted"/>
<dbReference type="Gene3D" id="3.40.50.410">
    <property type="entry name" value="von Willebrand factor, type A domain"/>
    <property type="match status" value="2"/>
</dbReference>
<dbReference type="InterPro" id="IPR004043">
    <property type="entry name" value="LCCL"/>
</dbReference>
<evidence type="ECO:0000256" key="4">
    <source>
        <dbReference type="ARBA" id="ARBA00022525"/>
    </source>
</evidence>
<dbReference type="PANTHER" id="PTHR24020:SF23">
    <property type="entry name" value="VITRIN"/>
    <property type="match status" value="1"/>
</dbReference>
<evidence type="ECO:0000259" key="12">
    <source>
        <dbReference type="PROSITE" id="PS50820"/>
    </source>
</evidence>
<evidence type="ECO:0000256" key="6">
    <source>
        <dbReference type="ARBA" id="ARBA00022737"/>
    </source>
</evidence>
<comment type="function">
    <text evidence="1">Plays a role in the control of cell shape and motility in the trabecular meshwork.</text>
</comment>
<organism evidence="13 14">
    <name type="scientific">Sparus aurata</name>
    <name type="common">Gilthead sea bream</name>
    <dbReference type="NCBI Taxonomy" id="8175"/>
    <lineage>
        <taxon>Eukaryota</taxon>
        <taxon>Metazoa</taxon>
        <taxon>Chordata</taxon>
        <taxon>Craniata</taxon>
        <taxon>Vertebrata</taxon>
        <taxon>Euteleostomi</taxon>
        <taxon>Actinopterygii</taxon>
        <taxon>Neopterygii</taxon>
        <taxon>Teleostei</taxon>
        <taxon>Neoteleostei</taxon>
        <taxon>Acanthomorphata</taxon>
        <taxon>Eupercaria</taxon>
        <taxon>Spariformes</taxon>
        <taxon>Sparidae</taxon>
        <taxon>Sparus</taxon>
    </lineage>
</organism>
<evidence type="ECO:0000256" key="2">
    <source>
        <dbReference type="ARBA" id="ARBA00004613"/>
    </source>
</evidence>
<dbReference type="SUPFAM" id="SSF69848">
    <property type="entry name" value="LCCL domain"/>
    <property type="match status" value="1"/>
</dbReference>
<name>A0A671U8E3_SPAAU</name>
<keyword evidence="8" id="KW-0325">Glycoprotein</keyword>
<evidence type="ECO:0000256" key="5">
    <source>
        <dbReference type="ARBA" id="ARBA00022729"/>
    </source>
</evidence>
<dbReference type="GO" id="GO:0007605">
    <property type="term" value="P:sensory perception of sound"/>
    <property type="evidence" value="ECO:0007669"/>
    <property type="project" value="UniProtKB-ARBA"/>
</dbReference>
<dbReference type="Pfam" id="PF03815">
    <property type="entry name" value="LCCL"/>
    <property type="match status" value="1"/>
</dbReference>
<dbReference type="InterPro" id="IPR036609">
    <property type="entry name" value="LCCL_sf"/>
</dbReference>
<dbReference type="InterPro" id="IPR002035">
    <property type="entry name" value="VWF_A"/>
</dbReference>
<feature type="signal peptide" evidence="10">
    <location>
        <begin position="1"/>
        <end position="17"/>
    </location>
</feature>
<dbReference type="InterPro" id="IPR036465">
    <property type="entry name" value="vWFA_dom_sf"/>
</dbReference>
<evidence type="ECO:0000256" key="8">
    <source>
        <dbReference type="ARBA" id="ARBA00023180"/>
    </source>
</evidence>
<evidence type="ECO:0000256" key="9">
    <source>
        <dbReference type="SAM" id="MobiDB-lite"/>
    </source>
</evidence>
<keyword evidence="6" id="KW-0677">Repeat</keyword>
<evidence type="ECO:0000313" key="14">
    <source>
        <dbReference type="Proteomes" id="UP000472265"/>
    </source>
</evidence>
<dbReference type="FunFam" id="2.170.130.20:FF:000001">
    <property type="entry name" value="Cysteine-rich secretory protein LCCL domain-containing 1"/>
    <property type="match status" value="1"/>
</dbReference>
<dbReference type="GeneTree" id="ENSGT00940000159330"/>
<keyword evidence="14" id="KW-1185">Reference proteome</keyword>
<keyword evidence="7" id="KW-1015">Disulfide bond</keyword>
<dbReference type="SUPFAM" id="SSF53300">
    <property type="entry name" value="vWA-like"/>
    <property type="match status" value="2"/>
</dbReference>
<feature type="region of interest" description="Disordered" evidence="9">
    <location>
        <begin position="162"/>
        <end position="218"/>
    </location>
</feature>
<feature type="domain" description="VWFA" evidence="11">
    <location>
        <begin position="259"/>
        <end position="444"/>
    </location>
</feature>
<comment type="subcellular location">
    <subcellularLocation>
        <location evidence="2">Secreted</location>
    </subcellularLocation>
</comment>
<dbReference type="SMART" id="SM00327">
    <property type="entry name" value="VWA"/>
    <property type="match status" value="2"/>
</dbReference>
<protein>
    <recommendedName>
        <fullName evidence="3">Cochlin</fullName>
    </recommendedName>
</protein>
<dbReference type="FunFam" id="3.40.50.410:FF:000009">
    <property type="entry name" value="Putative vitrin"/>
    <property type="match status" value="1"/>
</dbReference>
<dbReference type="PRINTS" id="PR00453">
    <property type="entry name" value="VWFADOMAIN"/>
</dbReference>
<keyword evidence="5 10" id="KW-0732">Signal</keyword>
<dbReference type="PROSITE" id="PS50820">
    <property type="entry name" value="LCCL"/>
    <property type="match status" value="1"/>
</dbReference>
<dbReference type="SMART" id="SM00603">
    <property type="entry name" value="LCCL"/>
    <property type="match status" value="1"/>
</dbReference>
<feature type="chain" id="PRO_5025577565" description="Cochlin" evidence="10">
    <location>
        <begin position="18"/>
        <end position="644"/>
    </location>
</feature>
<reference evidence="13" key="1">
    <citation type="submission" date="2021-04" db="EMBL/GenBank/DDBJ databases">
        <authorList>
            <consortium name="Wellcome Sanger Institute Data Sharing"/>
        </authorList>
    </citation>
    <scope>NUCLEOTIDE SEQUENCE [LARGE SCALE GENOMIC DNA]</scope>
</reference>
<dbReference type="Ensembl" id="ENSSAUT00010010641.1">
    <property type="protein sequence ID" value="ENSSAUP00010010002.1"/>
    <property type="gene ID" value="ENSSAUG00010004830.1"/>
</dbReference>
<dbReference type="Pfam" id="PF00092">
    <property type="entry name" value="VWA"/>
    <property type="match status" value="2"/>
</dbReference>